<dbReference type="Proteomes" id="UP000053257">
    <property type="component" value="Unassembled WGS sequence"/>
</dbReference>
<evidence type="ECO:0000256" key="1">
    <source>
        <dbReference type="ARBA" id="ARBA00004141"/>
    </source>
</evidence>
<dbReference type="PROSITE" id="PS50893">
    <property type="entry name" value="ABC_TRANSPORTER_2"/>
    <property type="match status" value="2"/>
</dbReference>
<evidence type="ECO:0000256" key="6">
    <source>
        <dbReference type="ARBA" id="ARBA00022840"/>
    </source>
</evidence>
<evidence type="ECO:0000256" key="2">
    <source>
        <dbReference type="ARBA" id="ARBA00009726"/>
    </source>
</evidence>
<evidence type="ECO:0000313" key="15">
    <source>
        <dbReference type="Proteomes" id="UP000053257"/>
    </source>
</evidence>
<dbReference type="STRING" id="745531.A0A0C3PU85"/>
<dbReference type="CDD" id="cd18606">
    <property type="entry name" value="ABC_6TM_YOR1_D2_like"/>
    <property type="match status" value="1"/>
</dbReference>
<evidence type="ECO:0000256" key="4">
    <source>
        <dbReference type="ARBA" id="ARBA00022692"/>
    </source>
</evidence>
<evidence type="ECO:0000256" key="11">
    <source>
        <dbReference type="SAM" id="Phobius"/>
    </source>
</evidence>
<feature type="transmembrane region" description="Helical" evidence="11">
    <location>
        <begin position="914"/>
        <end position="934"/>
    </location>
</feature>
<dbReference type="Pfam" id="PF00005">
    <property type="entry name" value="ABC_tran"/>
    <property type="match status" value="2"/>
</dbReference>
<accession>A0A0C3PU85</accession>
<comment type="subcellular location">
    <subcellularLocation>
        <location evidence="1">Membrane</location>
        <topology evidence="1">Multi-pass membrane protein</topology>
    </subcellularLocation>
</comment>
<sequence>MSQQTEKDVEKDTESVETKEVKDVTPELKARDGPNVVLDAGQLRFRFRKRWYQFWLPKDPPPPAPTSLGDAKMTPLATASVISMLTYWWITPIMTLGYQRTLQATDLWKLDEGRQCGTLSKQLDAAWDRRVRDAAEWNHRLASGEVGPGWFLRLQWFFIALFALGKMPWPKGSSFGERRAALESRWRDVDGRKHASLAWALNDTLGLSFWMGGLFKVLGDTSQLMGPLLVKAIINFSKDRAAAKAVGEAPPSIGRGIGMAIGLYCITVTASVSQHQFFWRSMTTGLLARAALIGSIYKRGVNMTGKARTNFPNSALVNHISTDVSRIDACAQWFHAAWTAPIQVTVCLIILLVQLGPSALAGFSLFIIMVPLQQRLMAVQFKIRKQANVWTDSRAKTLLEVLGAMRVVKYFSYELPFLKSRLFYAEIYEMRKHELKGIRVIQIARSANIAFAFSIPVLAATLSFVTYTATAHDFNVAIIFASFSLFQLLRQPLMFLPRALSATTDAQNALIRLTEVFQAPLMDSAPFDIDCGQKLALEVRDATFEWEESLAVKEAKEALAKSKGKKGKGAAAAGGPDLKKEDTPPFQVRGLNMLVPRGSLVAIVGAVGSGKSSLLMGLIGEMRKVSGRVSFGGRVALCAQTAWIQNATLRENITFGQPFDEDRYWKAVEDASLVPDLQVLADGDLTEIGEKGINLSGGQKQRVNIARALYHDADVVLFDDPLSAVDAHVGRALFNDAILGALRSRGKTVILVTHALHFLSQCDYVYTIDNGIIAAQGKYQDLVDTNGSFAKLMKEFGGETQHEEEVEAEEAAMDADPVQKVDIAEAKEKSEAVQRLGAGTGKLEGRLIVAEKRTTGSVDWKVYATYMKAGRILLTGPPLVLSMILMQACQIFNSYTLVWWQANTWNRPNSFYQIMYACLGIGQAVFTLGIGVAMDEMGFFVSKNLHHDAIKHIFYAPMSFFDTTPTGRILSVFGKDIDNIDNQLPISMRLLVLTLTTVFGSILIITILEHYFIIAAFGIALGYMYLSAFYRESARELKRLDSMLRSFLYAHFAESLSGLPTIRSYGEIERFLSDNEYYTDLEDRAAFLTITNQRWLAIRLDFLGGCLTFIVAILAVTAVSGIDPAQIGLVLTYTTSLTQLCSALTRQSAEVENYMASVETVTHYSHENNIAQEAAHEVPEHQPPADWPRDGAVEFKGIVMRYRPNLPLVLKGLSLSINGGEKIGVVGRTGAGKSSLMLALFRIVELTSGSISIDGVDISTIGLKDLRTKVAIIPQDPLLFSGTIRSNLDPFGMYDDVRLWDALRRSYLVGSPAASQEALDEKEDTNKTRFTLDTIIESDGANLSVGERSLLSLARALVKDSKVVVLDEATASVDLETDSKIQQTIQTQFKDKTLLCIAHRLRTIISYDRILVLDGGDIAEFDTPLGLYMQGGIFRGMCDRSNISLDDLHKADIRAHDLSAY</sequence>
<dbReference type="InterPro" id="IPR011527">
    <property type="entry name" value="ABC1_TM_dom"/>
</dbReference>
<feature type="domain" description="ABC transporter" evidence="12">
    <location>
        <begin position="1193"/>
        <end position="1440"/>
    </location>
</feature>
<reference evidence="14 15" key="1">
    <citation type="journal article" date="2014" name="PLoS Genet.">
        <title>Analysis of the Phlebiopsis gigantea genome, transcriptome and secretome provides insight into its pioneer colonization strategies of wood.</title>
        <authorList>
            <person name="Hori C."/>
            <person name="Ishida T."/>
            <person name="Igarashi K."/>
            <person name="Samejima M."/>
            <person name="Suzuki H."/>
            <person name="Master E."/>
            <person name="Ferreira P."/>
            <person name="Ruiz-Duenas F.J."/>
            <person name="Held B."/>
            <person name="Canessa P."/>
            <person name="Larrondo L.F."/>
            <person name="Schmoll M."/>
            <person name="Druzhinina I.S."/>
            <person name="Kubicek C.P."/>
            <person name="Gaskell J.A."/>
            <person name="Kersten P."/>
            <person name="St John F."/>
            <person name="Glasner J."/>
            <person name="Sabat G."/>
            <person name="Splinter BonDurant S."/>
            <person name="Syed K."/>
            <person name="Yadav J."/>
            <person name="Mgbeahuruike A.C."/>
            <person name="Kovalchuk A."/>
            <person name="Asiegbu F.O."/>
            <person name="Lackner G."/>
            <person name="Hoffmeister D."/>
            <person name="Rencoret J."/>
            <person name="Gutierrez A."/>
            <person name="Sun H."/>
            <person name="Lindquist E."/>
            <person name="Barry K."/>
            <person name="Riley R."/>
            <person name="Grigoriev I.V."/>
            <person name="Henrissat B."/>
            <person name="Kues U."/>
            <person name="Berka R.M."/>
            <person name="Martinez A.T."/>
            <person name="Covert S.F."/>
            <person name="Blanchette R.A."/>
            <person name="Cullen D."/>
        </authorList>
    </citation>
    <scope>NUCLEOTIDE SEQUENCE [LARGE SCALE GENOMIC DNA]</scope>
    <source>
        <strain evidence="14 15">11061_1 CR5-6</strain>
    </source>
</reference>
<evidence type="ECO:0000256" key="10">
    <source>
        <dbReference type="SAM" id="MobiDB-lite"/>
    </source>
</evidence>
<dbReference type="InterPro" id="IPR050173">
    <property type="entry name" value="ABC_transporter_C-like"/>
</dbReference>
<feature type="transmembrane region" description="Helical" evidence="11">
    <location>
        <begin position="1102"/>
        <end position="1122"/>
    </location>
</feature>
<dbReference type="FunFam" id="1.20.1560.10:FF:000010">
    <property type="entry name" value="Multidrug resistance-associated ABC transporter"/>
    <property type="match status" value="1"/>
</dbReference>
<dbReference type="GO" id="GO:0016020">
    <property type="term" value="C:membrane"/>
    <property type="evidence" value="ECO:0007669"/>
    <property type="project" value="UniProtKB-SubCell"/>
</dbReference>
<dbReference type="InterPro" id="IPR017871">
    <property type="entry name" value="ABC_transporter-like_CS"/>
</dbReference>
<feature type="transmembrane region" description="Helical" evidence="11">
    <location>
        <begin position="879"/>
        <end position="902"/>
    </location>
</feature>
<feature type="transmembrane region" description="Helical" evidence="11">
    <location>
        <begin position="1011"/>
        <end position="1030"/>
    </location>
</feature>
<evidence type="ECO:0000313" key="14">
    <source>
        <dbReference type="EMBL" id="KIP11213.1"/>
    </source>
</evidence>
<dbReference type="Pfam" id="PF00664">
    <property type="entry name" value="ABC_membrane"/>
    <property type="match status" value="2"/>
</dbReference>
<gene>
    <name evidence="14" type="ORF">PHLGIDRAFT_114868</name>
</gene>
<dbReference type="GO" id="GO:0140359">
    <property type="term" value="F:ABC-type transporter activity"/>
    <property type="evidence" value="ECO:0007669"/>
    <property type="project" value="InterPro"/>
</dbReference>
<evidence type="ECO:0000256" key="3">
    <source>
        <dbReference type="ARBA" id="ARBA00022448"/>
    </source>
</evidence>
<dbReference type="CDD" id="cd03244">
    <property type="entry name" value="ABCC_MRP_domain2"/>
    <property type="match status" value="1"/>
</dbReference>
<evidence type="ECO:0000259" key="13">
    <source>
        <dbReference type="PROSITE" id="PS50929"/>
    </source>
</evidence>
<keyword evidence="15" id="KW-1185">Reference proteome</keyword>
<evidence type="ECO:0008006" key="16">
    <source>
        <dbReference type="Google" id="ProtNLM"/>
    </source>
</evidence>
<dbReference type="InterPro" id="IPR027417">
    <property type="entry name" value="P-loop_NTPase"/>
</dbReference>
<protein>
    <recommendedName>
        <fullName evidence="16">ABC transporter</fullName>
    </recommendedName>
</protein>
<feature type="domain" description="ABC transmembrane type-1" evidence="13">
    <location>
        <begin position="879"/>
        <end position="1153"/>
    </location>
</feature>
<dbReference type="PANTHER" id="PTHR24223">
    <property type="entry name" value="ATP-BINDING CASSETTE SUB-FAMILY C"/>
    <property type="match status" value="1"/>
</dbReference>
<feature type="transmembrane region" description="Helical" evidence="11">
    <location>
        <begin position="986"/>
        <end position="1005"/>
    </location>
</feature>
<dbReference type="FunFam" id="1.20.1560.10:FF:000061">
    <property type="entry name" value="ATP-binding cassette transporter YOR1"/>
    <property type="match status" value="1"/>
</dbReference>
<proteinExistence type="inferred from homology"/>
<dbReference type="EMBL" id="KN840448">
    <property type="protein sequence ID" value="KIP11213.1"/>
    <property type="molecule type" value="Genomic_DNA"/>
</dbReference>
<evidence type="ECO:0000256" key="8">
    <source>
        <dbReference type="ARBA" id="ARBA00023026"/>
    </source>
</evidence>
<dbReference type="GO" id="GO:0016887">
    <property type="term" value="F:ATP hydrolysis activity"/>
    <property type="evidence" value="ECO:0007669"/>
    <property type="project" value="InterPro"/>
</dbReference>
<feature type="transmembrane region" description="Helical" evidence="11">
    <location>
        <begin position="348"/>
        <end position="372"/>
    </location>
</feature>
<keyword evidence="4 11" id="KW-0812">Transmembrane</keyword>
<feature type="transmembrane region" description="Helical" evidence="11">
    <location>
        <begin position="446"/>
        <end position="465"/>
    </location>
</feature>
<keyword evidence="7 11" id="KW-1133">Transmembrane helix</keyword>
<dbReference type="PROSITE" id="PS00211">
    <property type="entry name" value="ABC_TRANSPORTER_1"/>
    <property type="match status" value="2"/>
</dbReference>
<evidence type="ECO:0000256" key="9">
    <source>
        <dbReference type="ARBA" id="ARBA00023136"/>
    </source>
</evidence>
<feature type="region of interest" description="Disordered" evidence="10">
    <location>
        <begin position="1"/>
        <end position="29"/>
    </location>
</feature>
<dbReference type="CDD" id="cd18597">
    <property type="entry name" value="ABC_6TM_YOR1_D1_like"/>
    <property type="match status" value="1"/>
</dbReference>
<dbReference type="GO" id="GO:0005524">
    <property type="term" value="F:ATP binding"/>
    <property type="evidence" value="ECO:0007669"/>
    <property type="project" value="UniProtKB-KW"/>
</dbReference>
<dbReference type="InterPro" id="IPR003593">
    <property type="entry name" value="AAA+_ATPase"/>
</dbReference>
<evidence type="ECO:0000256" key="7">
    <source>
        <dbReference type="ARBA" id="ARBA00022989"/>
    </source>
</evidence>
<dbReference type="HOGENOM" id="CLU_000604_27_1_1"/>
<dbReference type="OrthoDB" id="6500128at2759"/>
<evidence type="ECO:0000259" key="12">
    <source>
        <dbReference type="PROSITE" id="PS50893"/>
    </source>
</evidence>
<name>A0A0C3PU85_PHLG1</name>
<keyword evidence="6" id="KW-0067">ATP-binding</keyword>
<evidence type="ECO:0000256" key="5">
    <source>
        <dbReference type="ARBA" id="ARBA00022741"/>
    </source>
</evidence>
<dbReference type="SUPFAM" id="SSF90123">
    <property type="entry name" value="ABC transporter transmembrane region"/>
    <property type="match status" value="2"/>
</dbReference>
<keyword evidence="8" id="KW-0843">Virulence</keyword>
<dbReference type="FunFam" id="3.40.50.300:FF:000997">
    <property type="entry name" value="Multidrug resistance-associated protein 1"/>
    <property type="match status" value="1"/>
</dbReference>
<dbReference type="Gene3D" id="1.20.1560.10">
    <property type="entry name" value="ABC transporter type 1, transmembrane domain"/>
    <property type="match status" value="2"/>
</dbReference>
<feature type="domain" description="ABC transporter" evidence="12">
    <location>
        <begin position="573"/>
        <end position="795"/>
    </location>
</feature>
<dbReference type="SMART" id="SM00382">
    <property type="entry name" value="AAA"/>
    <property type="match status" value="2"/>
</dbReference>
<dbReference type="PANTHER" id="PTHR24223:SF456">
    <property type="entry name" value="MULTIDRUG RESISTANCE-ASSOCIATED PROTEIN LETHAL(2)03659"/>
    <property type="match status" value="1"/>
</dbReference>
<dbReference type="Gene3D" id="3.40.50.300">
    <property type="entry name" value="P-loop containing nucleotide triphosphate hydrolases"/>
    <property type="match status" value="2"/>
</dbReference>
<keyword evidence="3" id="KW-0813">Transport</keyword>
<dbReference type="PROSITE" id="PS50929">
    <property type="entry name" value="ABC_TM1F"/>
    <property type="match status" value="2"/>
</dbReference>
<dbReference type="InterPro" id="IPR036640">
    <property type="entry name" value="ABC1_TM_sf"/>
</dbReference>
<dbReference type="FunFam" id="3.40.50.300:FF:000565">
    <property type="entry name" value="ABC bile acid transporter"/>
    <property type="match status" value="1"/>
</dbReference>
<dbReference type="SUPFAM" id="SSF52540">
    <property type="entry name" value="P-loop containing nucleoside triphosphate hydrolases"/>
    <property type="match status" value="2"/>
</dbReference>
<dbReference type="CDD" id="cd03250">
    <property type="entry name" value="ABCC_MRP_domain1"/>
    <property type="match status" value="1"/>
</dbReference>
<dbReference type="InterPro" id="IPR003439">
    <property type="entry name" value="ABC_transporter-like_ATP-bd"/>
</dbReference>
<comment type="similarity">
    <text evidence="2">Belongs to the ABC transporter superfamily. ABCC family. Conjugate transporter (TC 3.A.1.208) subfamily.</text>
</comment>
<organism evidence="14 15">
    <name type="scientific">Phlebiopsis gigantea (strain 11061_1 CR5-6)</name>
    <name type="common">White-rot fungus</name>
    <name type="synonym">Peniophora gigantea</name>
    <dbReference type="NCBI Taxonomy" id="745531"/>
    <lineage>
        <taxon>Eukaryota</taxon>
        <taxon>Fungi</taxon>
        <taxon>Dikarya</taxon>
        <taxon>Basidiomycota</taxon>
        <taxon>Agaricomycotina</taxon>
        <taxon>Agaricomycetes</taxon>
        <taxon>Polyporales</taxon>
        <taxon>Phanerochaetaceae</taxon>
        <taxon>Phlebiopsis</taxon>
    </lineage>
</organism>
<keyword evidence="5" id="KW-0547">Nucleotide-binding</keyword>
<keyword evidence="9 11" id="KW-0472">Membrane</keyword>
<feature type="domain" description="ABC transmembrane type-1" evidence="13">
    <location>
        <begin position="210"/>
        <end position="505"/>
    </location>
</feature>